<gene>
    <name evidence="11" type="ORF">PDIGIT_LOCUS8806</name>
</gene>
<keyword evidence="6" id="KW-0496">Mitochondrion</keyword>
<keyword evidence="5" id="KW-0653">Protein transport</keyword>
<dbReference type="Pfam" id="PF17171">
    <property type="entry name" value="GST_C_6"/>
    <property type="match status" value="1"/>
</dbReference>
<feature type="domain" description="Mitochondrial outer membrane transport complex Sam37/metaxin N-terminal" evidence="9">
    <location>
        <begin position="21"/>
        <end position="146"/>
    </location>
</feature>
<protein>
    <recommendedName>
        <fullName evidence="13">Mitochondrial import receptor subunit</fullName>
    </recommendedName>
</protein>
<proteinExistence type="inferred from homology"/>
<evidence type="ECO:0000256" key="4">
    <source>
        <dbReference type="ARBA" id="ARBA00022787"/>
    </source>
</evidence>
<dbReference type="InterPro" id="IPR033468">
    <property type="entry name" value="Metaxin_GST"/>
</dbReference>
<sequence length="445" mass="48199">MPFELHIWGPAFGLPSIDPECAATVAYFARIIPQGQWTLIADYDTSISPQNEFPVLIDGASKTTGFSNIVSYLRNHHSGAYDLDYSLTHEQQTDRTAYVSFLRSTAGPLLDLFLYVSSENYNAATSSAYTAILPWLANYTIPPKRRDLARARTSHLGLSSLDVDEATEETRGPGSGTASSEYEAAKRAAGIPTEGQPKALNLGRRKGLGGLLSSPIYAARFKLDALSSEVFDPISDLLGKKDYLLDGDKPSSLDCLAFGYLSLMLYAPAPQAWLKEAIGTKYPRILRYIRRLRAELLGGVEIDSALVWSITNGKDTETPQNLPWQPRCRQGLVTSAVKAANQIMGNMPVVSAMVRNQVVIQDDGKSLISASRSSLPSSWVLNTIAACSALATAGLAGLAIHQRRNPREGLLIFWALRPSTGFNAFGEAESFLSVLAGQMQGGASM</sequence>
<dbReference type="GO" id="GO:0001401">
    <property type="term" value="C:SAM complex"/>
    <property type="evidence" value="ECO:0007669"/>
    <property type="project" value="InterPro"/>
</dbReference>
<dbReference type="CDD" id="cd03193">
    <property type="entry name" value="GST_C_Metaxin"/>
    <property type="match status" value="1"/>
</dbReference>
<keyword evidence="3" id="KW-0813">Transport</keyword>
<evidence type="ECO:0000259" key="9">
    <source>
        <dbReference type="Pfam" id="PF10568"/>
    </source>
</evidence>
<dbReference type="PANTHER" id="PTHR12289:SF41">
    <property type="entry name" value="FAILED AXON CONNECTIONS-RELATED"/>
    <property type="match status" value="1"/>
</dbReference>
<organism evidence="11 12">
    <name type="scientific">Periconia digitata</name>
    <dbReference type="NCBI Taxonomy" id="1303443"/>
    <lineage>
        <taxon>Eukaryota</taxon>
        <taxon>Fungi</taxon>
        <taxon>Dikarya</taxon>
        <taxon>Ascomycota</taxon>
        <taxon>Pezizomycotina</taxon>
        <taxon>Dothideomycetes</taxon>
        <taxon>Pleosporomycetidae</taxon>
        <taxon>Pleosporales</taxon>
        <taxon>Massarineae</taxon>
        <taxon>Periconiaceae</taxon>
        <taxon>Periconia</taxon>
    </lineage>
</organism>
<evidence type="ECO:0000256" key="3">
    <source>
        <dbReference type="ARBA" id="ARBA00022448"/>
    </source>
</evidence>
<comment type="similarity">
    <text evidence="2">Belongs to the metaxin family.</text>
</comment>
<dbReference type="InterPro" id="IPR019564">
    <property type="entry name" value="Sam37/metaxin_N"/>
</dbReference>
<keyword evidence="7" id="KW-0472">Membrane</keyword>
<evidence type="ECO:0000256" key="7">
    <source>
        <dbReference type="ARBA" id="ARBA00023136"/>
    </source>
</evidence>
<dbReference type="AlphaFoldDB" id="A0A9W4XSA5"/>
<dbReference type="Proteomes" id="UP001152607">
    <property type="component" value="Unassembled WGS sequence"/>
</dbReference>
<name>A0A9W4XSA5_9PLEO</name>
<comment type="caution">
    <text evidence="11">The sequence shown here is derived from an EMBL/GenBank/DDBJ whole genome shotgun (WGS) entry which is preliminary data.</text>
</comment>
<feature type="region of interest" description="Disordered" evidence="8">
    <location>
        <begin position="160"/>
        <end position="190"/>
    </location>
</feature>
<keyword evidence="12" id="KW-1185">Reference proteome</keyword>
<evidence type="ECO:0000313" key="12">
    <source>
        <dbReference type="Proteomes" id="UP001152607"/>
    </source>
</evidence>
<dbReference type="SUPFAM" id="SSF47616">
    <property type="entry name" value="GST C-terminal domain-like"/>
    <property type="match status" value="1"/>
</dbReference>
<dbReference type="EMBL" id="CAOQHR010000006">
    <property type="protein sequence ID" value="CAI6335721.1"/>
    <property type="molecule type" value="Genomic_DNA"/>
</dbReference>
<comment type="subcellular location">
    <subcellularLocation>
        <location evidence="1">Mitochondrion outer membrane</location>
    </subcellularLocation>
</comment>
<dbReference type="GO" id="GO:0015031">
    <property type="term" value="P:protein transport"/>
    <property type="evidence" value="ECO:0007669"/>
    <property type="project" value="UniProtKB-KW"/>
</dbReference>
<evidence type="ECO:0000256" key="2">
    <source>
        <dbReference type="ARBA" id="ARBA00009170"/>
    </source>
</evidence>
<dbReference type="Pfam" id="PF10568">
    <property type="entry name" value="Tom37"/>
    <property type="match status" value="1"/>
</dbReference>
<reference evidence="11" key="1">
    <citation type="submission" date="2023-01" db="EMBL/GenBank/DDBJ databases">
        <authorList>
            <person name="Van Ghelder C."/>
            <person name="Rancurel C."/>
        </authorList>
    </citation>
    <scope>NUCLEOTIDE SEQUENCE</scope>
    <source>
        <strain evidence="11">CNCM I-4278</strain>
    </source>
</reference>
<dbReference type="InterPro" id="IPR036282">
    <property type="entry name" value="Glutathione-S-Trfase_C_sf"/>
</dbReference>
<accession>A0A9W4XSA5</accession>
<dbReference type="GO" id="GO:0007005">
    <property type="term" value="P:mitochondrion organization"/>
    <property type="evidence" value="ECO:0007669"/>
    <property type="project" value="TreeGrafter"/>
</dbReference>
<evidence type="ECO:0000256" key="5">
    <source>
        <dbReference type="ARBA" id="ARBA00022927"/>
    </source>
</evidence>
<evidence type="ECO:0000256" key="6">
    <source>
        <dbReference type="ARBA" id="ARBA00023128"/>
    </source>
</evidence>
<dbReference type="CDD" id="cd03078">
    <property type="entry name" value="GST_N_Metaxin1_like"/>
    <property type="match status" value="1"/>
</dbReference>
<keyword evidence="4" id="KW-1000">Mitochondrion outer membrane</keyword>
<evidence type="ECO:0008006" key="13">
    <source>
        <dbReference type="Google" id="ProtNLM"/>
    </source>
</evidence>
<dbReference type="PANTHER" id="PTHR12289">
    <property type="entry name" value="METAXIN RELATED"/>
    <property type="match status" value="1"/>
</dbReference>
<dbReference type="InterPro" id="IPR050931">
    <property type="entry name" value="Mito_Protein_Transport_Metaxin"/>
</dbReference>
<feature type="domain" description="Metaxin glutathione S-transferase" evidence="10">
    <location>
        <begin position="230"/>
        <end position="291"/>
    </location>
</feature>
<evidence type="ECO:0000259" key="10">
    <source>
        <dbReference type="Pfam" id="PF17171"/>
    </source>
</evidence>
<evidence type="ECO:0000313" key="11">
    <source>
        <dbReference type="EMBL" id="CAI6335721.1"/>
    </source>
</evidence>
<dbReference type="OrthoDB" id="5599269at2759"/>
<evidence type="ECO:0000256" key="1">
    <source>
        <dbReference type="ARBA" id="ARBA00004294"/>
    </source>
</evidence>
<evidence type="ECO:0000256" key="8">
    <source>
        <dbReference type="SAM" id="MobiDB-lite"/>
    </source>
</evidence>